<accession>A0ABZ2XRT1</accession>
<name>A0ABZ2XRT1_9RHOB</name>
<keyword evidence="5" id="KW-1185">Reference proteome</keyword>
<dbReference type="InterPro" id="IPR036513">
    <property type="entry name" value="STAS_dom_sf"/>
</dbReference>
<sequence>MSLTSTVTDSARIVTVNANRIDAAIAIQFKEDMRSETEGGPDRVILDLSSVNFIDSSGLGAIVAAMKQMGQGRNLDLAGLTPTVDKVFRLTRMDTVFNLFPSLDDAKAANTE</sequence>
<evidence type="ECO:0000256" key="1">
    <source>
        <dbReference type="ARBA" id="ARBA00009013"/>
    </source>
</evidence>
<dbReference type="Pfam" id="PF01740">
    <property type="entry name" value="STAS"/>
    <property type="match status" value="1"/>
</dbReference>
<dbReference type="Proteomes" id="UP001623232">
    <property type="component" value="Chromosome"/>
</dbReference>
<dbReference type="Gene3D" id="3.30.750.24">
    <property type="entry name" value="STAS domain"/>
    <property type="match status" value="1"/>
</dbReference>
<dbReference type="PROSITE" id="PS50801">
    <property type="entry name" value="STAS"/>
    <property type="match status" value="1"/>
</dbReference>
<dbReference type="SUPFAM" id="SSF52091">
    <property type="entry name" value="SpoIIaa-like"/>
    <property type="match status" value="1"/>
</dbReference>
<dbReference type="PANTHER" id="PTHR33495">
    <property type="entry name" value="ANTI-SIGMA FACTOR ANTAGONIST TM_1081-RELATED-RELATED"/>
    <property type="match status" value="1"/>
</dbReference>
<feature type="domain" description="STAS" evidence="3">
    <location>
        <begin position="21"/>
        <end position="110"/>
    </location>
</feature>
<comment type="similarity">
    <text evidence="1 2">Belongs to the anti-sigma-factor antagonist family.</text>
</comment>
<dbReference type="PANTHER" id="PTHR33495:SF2">
    <property type="entry name" value="ANTI-SIGMA FACTOR ANTAGONIST TM_1081-RELATED"/>
    <property type="match status" value="1"/>
</dbReference>
<dbReference type="EMBL" id="CP123584">
    <property type="protein sequence ID" value="WZK88819.1"/>
    <property type="molecule type" value="Genomic_DNA"/>
</dbReference>
<proteinExistence type="inferred from homology"/>
<dbReference type="InterPro" id="IPR002645">
    <property type="entry name" value="STAS_dom"/>
</dbReference>
<organism evidence="4 5">
    <name type="scientific">Aliisedimentitalea scapharcae</name>
    <dbReference type="NCBI Taxonomy" id="1524259"/>
    <lineage>
        <taxon>Bacteria</taxon>
        <taxon>Pseudomonadati</taxon>
        <taxon>Pseudomonadota</taxon>
        <taxon>Alphaproteobacteria</taxon>
        <taxon>Rhodobacterales</taxon>
        <taxon>Roseobacteraceae</taxon>
        <taxon>Aliisedimentitalea</taxon>
    </lineage>
</organism>
<gene>
    <name evidence="4" type="ORF">QEZ52_19825</name>
</gene>
<evidence type="ECO:0000313" key="5">
    <source>
        <dbReference type="Proteomes" id="UP001623232"/>
    </source>
</evidence>
<evidence type="ECO:0000259" key="3">
    <source>
        <dbReference type="PROSITE" id="PS50801"/>
    </source>
</evidence>
<protein>
    <recommendedName>
        <fullName evidence="2">Anti-sigma factor antagonist</fullName>
    </recommendedName>
</protein>
<dbReference type="NCBIfam" id="TIGR00377">
    <property type="entry name" value="ant_ant_sig"/>
    <property type="match status" value="1"/>
</dbReference>
<dbReference type="CDD" id="cd07043">
    <property type="entry name" value="STAS_anti-anti-sigma_factors"/>
    <property type="match status" value="1"/>
</dbReference>
<dbReference type="InterPro" id="IPR003658">
    <property type="entry name" value="Anti-sigma_ant"/>
</dbReference>
<reference evidence="4 5" key="1">
    <citation type="submission" date="2023-04" db="EMBL/GenBank/DDBJ databases">
        <title>Complete genome sequence of Alisedimentitalea scapharcae.</title>
        <authorList>
            <person name="Rong J.-C."/>
            <person name="Yi M.-L."/>
            <person name="Zhao Q."/>
        </authorList>
    </citation>
    <scope>NUCLEOTIDE SEQUENCE [LARGE SCALE GENOMIC DNA]</scope>
    <source>
        <strain evidence="4 5">KCTC 42119</strain>
    </source>
</reference>
<evidence type="ECO:0000256" key="2">
    <source>
        <dbReference type="RuleBase" id="RU003749"/>
    </source>
</evidence>
<evidence type="ECO:0000313" key="4">
    <source>
        <dbReference type="EMBL" id="WZK88819.1"/>
    </source>
</evidence>
<dbReference type="RefSeq" id="WP_406646459.1">
    <property type="nucleotide sequence ID" value="NZ_CP123584.1"/>
</dbReference>